<dbReference type="SUPFAM" id="SSF48403">
    <property type="entry name" value="Ankyrin repeat"/>
    <property type="match status" value="1"/>
</dbReference>
<feature type="chain" id="PRO_5028469017" evidence="4">
    <location>
        <begin position="17"/>
        <end position="272"/>
    </location>
</feature>
<organism evidence="5">
    <name type="scientific">Aquifex aeolicus</name>
    <dbReference type="NCBI Taxonomy" id="63363"/>
    <lineage>
        <taxon>Bacteria</taxon>
        <taxon>Pseudomonadati</taxon>
        <taxon>Aquificota</taxon>
        <taxon>Aquificia</taxon>
        <taxon>Aquificales</taxon>
        <taxon>Aquificaceae</taxon>
        <taxon>Aquifex</taxon>
    </lineage>
</organism>
<evidence type="ECO:0000256" key="3">
    <source>
        <dbReference type="PROSITE-ProRule" id="PRU00023"/>
    </source>
</evidence>
<dbReference type="Pfam" id="PF00023">
    <property type="entry name" value="Ank"/>
    <property type="match status" value="1"/>
</dbReference>
<reference evidence="5" key="1">
    <citation type="journal article" date="2020" name="mSystems">
        <title>Genome- and Community-Level Interaction Insights into Carbon Utilization and Element Cycling Functions of Hydrothermarchaeota in Hydrothermal Sediment.</title>
        <authorList>
            <person name="Zhou Z."/>
            <person name="Liu Y."/>
            <person name="Xu W."/>
            <person name="Pan J."/>
            <person name="Luo Z.H."/>
            <person name="Li M."/>
        </authorList>
    </citation>
    <scope>NUCLEOTIDE SEQUENCE [LARGE SCALE GENOMIC DNA]</scope>
    <source>
        <strain evidence="5">HyVt-501</strain>
    </source>
</reference>
<sequence>MKRILLTLIFTAVAFAAPPDIGSPQYELCKALEKMSFRYRDLGLVKKLVKKGADPIGECPGGFYPMYIAAERGVAPVVKYFIEELKIPVDAKQLRYSKSTGQYSGYTPLEAAIRTCNTGLAMYLLKKGANPHIVNLRDPLEEVIGEIYPEYKKALIEAAAYEMKDRVRFLVLKLYDCLMTVGLVIDYGADPNRRLSGNKTLLHVAAARGLPEVYEFLVKYGAREDVVDDFFYTPRDLKKKNIGDDPRSHPYYLDISLVYELLDEWRSERKRK</sequence>
<dbReference type="InterPro" id="IPR002110">
    <property type="entry name" value="Ankyrin_rpt"/>
</dbReference>
<feature type="repeat" description="ANK" evidence="3">
    <location>
        <begin position="104"/>
        <end position="136"/>
    </location>
</feature>
<protein>
    <submittedName>
        <fullName evidence="5">Ankyrin repeat domain-containing protein</fullName>
    </submittedName>
</protein>
<feature type="signal peptide" evidence="4">
    <location>
        <begin position="1"/>
        <end position="16"/>
    </location>
</feature>
<keyword evidence="1" id="KW-0677">Repeat</keyword>
<feature type="repeat" description="ANK" evidence="3">
    <location>
        <begin position="197"/>
        <end position="229"/>
    </location>
</feature>
<evidence type="ECO:0000256" key="2">
    <source>
        <dbReference type="ARBA" id="ARBA00023043"/>
    </source>
</evidence>
<gene>
    <name evidence="5" type="ORF">ENJ61_03910</name>
</gene>
<dbReference type="InterPro" id="IPR036770">
    <property type="entry name" value="Ankyrin_rpt-contain_sf"/>
</dbReference>
<dbReference type="Pfam" id="PF12796">
    <property type="entry name" value="Ank_2"/>
    <property type="match status" value="1"/>
</dbReference>
<dbReference type="SMART" id="SM00248">
    <property type="entry name" value="ANK"/>
    <property type="match status" value="3"/>
</dbReference>
<evidence type="ECO:0000256" key="1">
    <source>
        <dbReference type="ARBA" id="ARBA00022737"/>
    </source>
</evidence>
<proteinExistence type="predicted"/>
<dbReference type="PROSITE" id="PS50088">
    <property type="entry name" value="ANK_REPEAT"/>
    <property type="match status" value="2"/>
</dbReference>
<dbReference type="PROSITE" id="PS50297">
    <property type="entry name" value="ANK_REP_REGION"/>
    <property type="match status" value="2"/>
</dbReference>
<accession>A0A7C5Q2S2</accession>
<evidence type="ECO:0000256" key="4">
    <source>
        <dbReference type="SAM" id="SignalP"/>
    </source>
</evidence>
<dbReference type="Proteomes" id="UP000885792">
    <property type="component" value="Unassembled WGS sequence"/>
</dbReference>
<evidence type="ECO:0000313" key="5">
    <source>
        <dbReference type="EMBL" id="HHJ64033.1"/>
    </source>
</evidence>
<dbReference type="Gene3D" id="1.25.40.20">
    <property type="entry name" value="Ankyrin repeat-containing domain"/>
    <property type="match status" value="1"/>
</dbReference>
<keyword evidence="2 3" id="KW-0040">ANK repeat</keyword>
<comment type="caution">
    <text evidence="5">The sequence shown here is derived from an EMBL/GenBank/DDBJ whole genome shotgun (WGS) entry which is preliminary data.</text>
</comment>
<dbReference type="AlphaFoldDB" id="A0A7C5Q2S2"/>
<name>A0A7C5Q2S2_AQUAO</name>
<keyword evidence="4" id="KW-0732">Signal</keyword>
<dbReference type="PANTHER" id="PTHR24171">
    <property type="entry name" value="ANKYRIN REPEAT DOMAIN-CONTAINING PROTEIN 39-RELATED"/>
    <property type="match status" value="1"/>
</dbReference>
<dbReference type="EMBL" id="DRNB01000144">
    <property type="protein sequence ID" value="HHJ64033.1"/>
    <property type="molecule type" value="Genomic_DNA"/>
</dbReference>